<accession>A0A919ANT5</accession>
<gene>
    <name evidence="1" type="ORF">GCM10017044_07800</name>
</gene>
<proteinExistence type="predicted"/>
<keyword evidence="2" id="KW-1185">Reference proteome</keyword>
<dbReference type="RefSeq" id="WP_191250234.1">
    <property type="nucleotide sequence ID" value="NZ_BNCI01000001.1"/>
</dbReference>
<comment type="caution">
    <text evidence="1">The sequence shown here is derived from an EMBL/GenBank/DDBJ whole genome shotgun (WGS) entry which is preliminary data.</text>
</comment>
<dbReference type="EMBL" id="BNCI01000001">
    <property type="protein sequence ID" value="GHF15980.1"/>
    <property type="molecule type" value="Genomic_DNA"/>
</dbReference>
<organism evidence="1 2">
    <name type="scientific">Kordiimonas sediminis</name>
    <dbReference type="NCBI Taxonomy" id="1735581"/>
    <lineage>
        <taxon>Bacteria</taxon>
        <taxon>Pseudomonadati</taxon>
        <taxon>Pseudomonadota</taxon>
        <taxon>Alphaproteobacteria</taxon>
        <taxon>Kordiimonadales</taxon>
        <taxon>Kordiimonadaceae</taxon>
        <taxon>Kordiimonas</taxon>
    </lineage>
</organism>
<evidence type="ECO:0000313" key="1">
    <source>
        <dbReference type="EMBL" id="GHF15980.1"/>
    </source>
</evidence>
<sequence>MATTKVHFEILGKKGHNWTILGVIDQRDKAIREAENLWATGRYDGVRILKESFDRATNEFATVEIFSRGIQRKKSKYDESGSLSPCLTPDDLYAADGRRSIWDLLGNTLESWSITVTELLYNIDNFNKLDNTGTLMQNAVQRVAISIEDNSDSVQERMRKLYTVINMAVSIIKAEAANVPSLAMGRLAPLITELEDKQNKTFLLTASIVEYIAPATTIIDKFGRLIMFASSNRPVWAAEILDQMLAECLLHARLVSYLLNDEGNKDRGDYMLRLMYLQAGKIEAYYEIEEQLRLPQDTEQFDKYLGEGILPRCQKRLVEMIVAELSSTRPINTAGIVKQLEALNKIMNAAEVLITDEGIMDQIDDAIKTRSGRLINSQVIGELLYDTKNPFAQMNLLLDLEQLARGNSNKRTVANFILPILTRSNYEGIFIGMDGHPLECMKKLVSLQHRVIDSGLTEMHKRQIAEKLDSFAKTIMKNTQILKKIHQMDSSIQDKAIRILHMITDGYFTDGASKTQAEAQVKLYMKQDGFTEGLITGLDRKQQETALIDFRELLLRANLS</sequence>
<reference evidence="1" key="1">
    <citation type="journal article" date="2014" name="Int. J. Syst. Evol. Microbiol.">
        <title>Complete genome sequence of Corynebacterium casei LMG S-19264T (=DSM 44701T), isolated from a smear-ripened cheese.</title>
        <authorList>
            <consortium name="US DOE Joint Genome Institute (JGI-PGF)"/>
            <person name="Walter F."/>
            <person name="Albersmeier A."/>
            <person name="Kalinowski J."/>
            <person name="Ruckert C."/>
        </authorList>
    </citation>
    <scope>NUCLEOTIDE SEQUENCE</scope>
    <source>
        <strain evidence="1">KCTC 42590</strain>
    </source>
</reference>
<name>A0A919ANT5_9PROT</name>
<reference evidence="1" key="2">
    <citation type="submission" date="2020-09" db="EMBL/GenBank/DDBJ databases">
        <authorList>
            <person name="Sun Q."/>
            <person name="Kim S."/>
        </authorList>
    </citation>
    <scope>NUCLEOTIDE SEQUENCE</scope>
    <source>
        <strain evidence="1">KCTC 42590</strain>
    </source>
</reference>
<protein>
    <submittedName>
        <fullName evidence="1">Uncharacterized protein</fullName>
    </submittedName>
</protein>
<dbReference type="AlphaFoldDB" id="A0A919ANT5"/>
<evidence type="ECO:0000313" key="2">
    <source>
        <dbReference type="Proteomes" id="UP000630923"/>
    </source>
</evidence>
<dbReference type="Proteomes" id="UP000630923">
    <property type="component" value="Unassembled WGS sequence"/>
</dbReference>